<feature type="transmembrane region" description="Helical" evidence="1">
    <location>
        <begin position="34"/>
        <end position="54"/>
    </location>
</feature>
<evidence type="ECO:0000313" key="2">
    <source>
        <dbReference type="EMBL" id="BBZ05981.1"/>
    </source>
</evidence>
<sequence>MPVELEKRSLYRPQFPCAHVPGGPTLGPMRPTTALGIVSVILTVKAVLIGWVTWGRAQMLGIESSAGQAGLTVATVALTVGLLCGVAGVVLRRRDRGEDA</sequence>
<dbReference type="Proteomes" id="UP000467201">
    <property type="component" value="Chromosome"/>
</dbReference>
<keyword evidence="1" id="KW-0472">Membrane</keyword>
<organism evidence="2 3">
    <name type="scientific">Mycolicibacterium doricum</name>
    <dbReference type="NCBI Taxonomy" id="126673"/>
    <lineage>
        <taxon>Bacteria</taxon>
        <taxon>Bacillati</taxon>
        <taxon>Actinomycetota</taxon>
        <taxon>Actinomycetes</taxon>
        <taxon>Mycobacteriales</taxon>
        <taxon>Mycobacteriaceae</taxon>
        <taxon>Mycolicibacterium</taxon>
    </lineage>
</organism>
<proteinExistence type="predicted"/>
<dbReference type="KEGG" id="mdr:MDOR_01500"/>
<protein>
    <submittedName>
        <fullName evidence="2">Uncharacterized protein</fullName>
    </submittedName>
</protein>
<keyword evidence="1" id="KW-1133">Transmembrane helix</keyword>
<accession>A0A7I7VNI4</accession>
<dbReference type="AlphaFoldDB" id="A0A7I7VNI4"/>
<reference evidence="2 3" key="1">
    <citation type="journal article" date="2019" name="Emerg. Microbes Infect.">
        <title>Comprehensive subspecies identification of 175 nontuberculous mycobacteria species based on 7547 genomic profiles.</title>
        <authorList>
            <person name="Matsumoto Y."/>
            <person name="Kinjo T."/>
            <person name="Motooka D."/>
            <person name="Nabeya D."/>
            <person name="Jung N."/>
            <person name="Uechi K."/>
            <person name="Horii T."/>
            <person name="Iida T."/>
            <person name="Fujita J."/>
            <person name="Nakamura S."/>
        </authorList>
    </citation>
    <scope>NUCLEOTIDE SEQUENCE [LARGE SCALE GENOMIC DNA]</scope>
    <source>
        <strain evidence="2 3">JCM 12405</strain>
    </source>
</reference>
<evidence type="ECO:0000313" key="3">
    <source>
        <dbReference type="Proteomes" id="UP000467201"/>
    </source>
</evidence>
<dbReference type="EMBL" id="AP022605">
    <property type="protein sequence ID" value="BBZ05981.1"/>
    <property type="molecule type" value="Genomic_DNA"/>
</dbReference>
<feature type="transmembrane region" description="Helical" evidence="1">
    <location>
        <begin position="66"/>
        <end position="91"/>
    </location>
</feature>
<gene>
    <name evidence="2" type="ORF">MDOR_01500</name>
</gene>
<evidence type="ECO:0000256" key="1">
    <source>
        <dbReference type="SAM" id="Phobius"/>
    </source>
</evidence>
<name>A0A7I7VNI4_9MYCO</name>
<keyword evidence="1" id="KW-0812">Transmembrane</keyword>